<reference evidence="2" key="2">
    <citation type="journal article" date="2015" name="Data Brief">
        <title>Shoot transcriptome of the giant reed, Arundo donax.</title>
        <authorList>
            <person name="Barrero R.A."/>
            <person name="Guerrero F.D."/>
            <person name="Moolhuijzen P."/>
            <person name="Goolsby J.A."/>
            <person name="Tidwell J."/>
            <person name="Bellgard S.E."/>
            <person name="Bellgard M.I."/>
        </authorList>
    </citation>
    <scope>NUCLEOTIDE SEQUENCE</scope>
    <source>
        <tissue evidence="2">Shoot tissue taken approximately 20 cm above the soil surface</tissue>
    </source>
</reference>
<name>A0A0A9B7F1_ARUDO</name>
<dbReference type="EMBL" id="GBRH01242678">
    <property type="protein sequence ID" value="JAD55217.1"/>
    <property type="molecule type" value="Transcribed_RNA"/>
</dbReference>
<sequence length="100" mass="10793">MSPSLAAETSRSPVAEQPKESPIMPKSPMVPLPLPPEREKMGIFRRSAPGKPKPLLRLLAASANSSRNTNQLRDSAAEEEEPTSPQHAGSEPAGRWLRAS</sequence>
<feature type="region of interest" description="Disordered" evidence="1">
    <location>
        <begin position="1"/>
        <end position="100"/>
    </location>
</feature>
<proteinExistence type="predicted"/>
<dbReference type="AlphaFoldDB" id="A0A0A9B7F1"/>
<evidence type="ECO:0000313" key="2">
    <source>
        <dbReference type="EMBL" id="JAD55217.1"/>
    </source>
</evidence>
<organism evidence="2">
    <name type="scientific">Arundo donax</name>
    <name type="common">Giant reed</name>
    <name type="synonym">Donax arundinaceus</name>
    <dbReference type="NCBI Taxonomy" id="35708"/>
    <lineage>
        <taxon>Eukaryota</taxon>
        <taxon>Viridiplantae</taxon>
        <taxon>Streptophyta</taxon>
        <taxon>Embryophyta</taxon>
        <taxon>Tracheophyta</taxon>
        <taxon>Spermatophyta</taxon>
        <taxon>Magnoliopsida</taxon>
        <taxon>Liliopsida</taxon>
        <taxon>Poales</taxon>
        <taxon>Poaceae</taxon>
        <taxon>PACMAD clade</taxon>
        <taxon>Arundinoideae</taxon>
        <taxon>Arundineae</taxon>
        <taxon>Arundo</taxon>
    </lineage>
</organism>
<feature type="compositionally biased region" description="Polar residues" evidence="1">
    <location>
        <begin position="1"/>
        <end position="12"/>
    </location>
</feature>
<accession>A0A0A9B7F1</accession>
<protein>
    <submittedName>
        <fullName evidence="2">Uncharacterized protein</fullName>
    </submittedName>
</protein>
<reference evidence="2" key="1">
    <citation type="submission" date="2014-09" db="EMBL/GenBank/DDBJ databases">
        <authorList>
            <person name="Magalhaes I.L.F."/>
            <person name="Oliveira U."/>
            <person name="Santos F.R."/>
            <person name="Vidigal T.H.D.A."/>
            <person name="Brescovit A.D."/>
            <person name="Santos A.J."/>
        </authorList>
    </citation>
    <scope>NUCLEOTIDE SEQUENCE</scope>
    <source>
        <tissue evidence="2">Shoot tissue taken approximately 20 cm above the soil surface</tissue>
    </source>
</reference>
<feature type="compositionally biased region" description="Low complexity" evidence="1">
    <location>
        <begin position="55"/>
        <end position="68"/>
    </location>
</feature>
<evidence type="ECO:0000256" key="1">
    <source>
        <dbReference type="SAM" id="MobiDB-lite"/>
    </source>
</evidence>